<reference evidence="3" key="3">
    <citation type="submission" date="2025-09" db="UniProtKB">
        <authorList>
            <consortium name="Ensembl"/>
        </authorList>
    </citation>
    <scope>IDENTIFICATION</scope>
</reference>
<accession>A0A8C6KKF8</accession>
<sequence>MFRRKLTALDYHDPSGFDCSDETHFRNCIVWLEDQKIRHYKIEDRGNLRNIPSSEWPKAYEKYLQDLTCPFGVQERKEALDWLLGLAVRYEYGDNVDKYKNCPPLAASGNGDRAVDPLINLDSSSPDFKAGVTALANILKIQRHDDYLVMLKVSCMRVYIIPECAQVVYFVTFPNVFTRQAIRILIQERLSPEAITKANQNREGVPVALDKHVLGFDTGDATLNEAAQILRLLHIEELRELQTKINEAIVAVQAIIADPKTDHRLGKVGR</sequence>
<reference evidence="3" key="1">
    <citation type="submission" date="2014-08" db="EMBL/GenBank/DDBJ databases">
        <authorList>
            <person name="Senf B."/>
            <person name="Petzold A."/>
            <person name="Downie B.R."/>
            <person name="Koch P."/>
            <person name="Platzer M."/>
        </authorList>
    </citation>
    <scope>NUCLEOTIDE SEQUENCE [LARGE SCALE GENOMIC DNA]</scope>
    <source>
        <strain evidence="3">GRZ</strain>
    </source>
</reference>
<evidence type="ECO:0000313" key="3">
    <source>
        <dbReference type="Ensembl" id="ENSNFUP00015003794.1"/>
    </source>
</evidence>
<gene>
    <name evidence="3" type="primary">RTRAF</name>
    <name evidence="3" type="synonym">rtraf</name>
</gene>
<dbReference type="AlphaFoldDB" id="A0A8C6KKF8"/>
<reference evidence="3" key="2">
    <citation type="submission" date="2025-08" db="UniProtKB">
        <authorList>
            <consortium name="Ensembl"/>
        </authorList>
    </citation>
    <scope>IDENTIFICATION</scope>
</reference>
<keyword evidence="4" id="KW-1185">Reference proteome</keyword>
<comment type="similarity">
    <text evidence="1">Belongs to the RTRAF family.</text>
</comment>
<evidence type="ECO:0000256" key="1">
    <source>
        <dbReference type="ARBA" id="ARBA00008602"/>
    </source>
</evidence>
<dbReference type="GeneTree" id="ENSGT00390000005163"/>
<dbReference type="Proteomes" id="UP000694548">
    <property type="component" value="Chromosome sgr06"/>
</dbReference>
<dbReference type="Ensembl" id="ENSNFUT00015004015.1">
    <property type="protein sequence ID" value="ENSNFUP00015003794.1"/>
    <property type="gene ID" value="ENSNFUG00015001919.1"/>
</dbReference>
<evidence type="ECO:0000256" key="2">
    <source>
        <dbReference type="ARBA" id="ARBA00015365"/>
    </source>
</evidence>
<protein>
    <recommendedName>
        <fullName evidence="2">RNA transcription, translation and transport factor protein</fullName>
    </recommendedName>
</protein>
<dbReference type="Pfam" id="PF10036">
    <property type="entry name" value="RLL"/>
    <property type="match status" value="1"/>
</dbReference>
<dbReference type="PANTHER" id="PTHR15924">
    <property type="entry name" value="CLE"/>
    <property type="match status" value="1"/>
</dbReference>
<proteinExistence type="inferred from homology"/>
<evidence type="ECO:0000313" key="4">
    <source>
        <dbReference type="Proteomes" id="UP000694548"/>
    </source>
</evidence>
<dbReference type="InterPro" id="IPR019265">
    <property type="entry name" value="RTRAF"/>
</dbReference>
<organism evidence="3 4">
    <name type="scientific">Nothobranchius furzeri</name>
    <name type="common">Turquoise killifish</name>
    <dbReference type="NCBI Taxonomy" id="105023"/>
    <lineage>
        <taxon>Eukaryota</taxon>
        <taxon>Metazoa</taxon>
        <taxon>Chordata</taxon>
        <taxon>Craniata</taxon>
        <taxon>Vertebrata</taxon>
        <taxon>Euteleostomi</taxon>
        <taxon>Actinopterygii</taxon>
        <taxon>Neopterygii</taxon>
        <taxon>Teleostei</taxon>
        <taxon>Neoteleostei</taxon>
        <taxon>Acanthomorphata</taxon>
        <taxon>Ovalentaria</taxon>
        <taxon>Atherinomorphae</taxon>
        <taxon>Cyprinodontiformes</taxon>
        <taxon>Nothobranchiidae</taxon>
        <taxon>Nothobranchius</taxon>
    </lineage>
</organism>
<name>A0A8C6KKF8_NOTFU</name>